<accession>A0AAD6YT64</accession>
<comment type="caution">
    <text evidence="7">The sequence shown here is derived from an EMBL/GenBank/DDBJ whole genome shotgun (WGS) entry which is preliminary data.</text>
</comment>
<keyword evidence="8" id="KW-1185">Reference proteome</keyword>
<evidence type="ECO:0000256" key="4">
    <source>
        <dbReference type="ARBA" id="ARBA00044511"/>
    </source>
</evidence>
<organism evidence="7 8">
    <name type="scientific">Mycena pura</name>
    <dbReference type="NCBI Taxonomy" id="153505"/>
    <lineage>
        <taxon>Eukaryota</taxon>
        <taxon>Fungi</taxon>
        <taxon>Dikarya</taxon>
        <taxon>Basidiomycota</taxon>
        <taxon>Agaricomycotina</taxon>
        <taxon>Agaricomycetes</taxon>
        <taxon>Agaricomycetidae</taxon>
        <taxon>Agaricales</taxon>
        <taxon>Marasmiineae</taxon>
        <taxon>Mycenaceae</taxon>
        <taxon>Mycena</taxon>
    </lineage>
</organism>
<dbReference type="Gene3D" id="1.25.40.10">
    <property type="entry name" value="Tetratricopeptide repeat domain"/>
    <property type="match status" value="2"/>
</dbReference>
<evidence type="ECO:0000313" key="7">
    <source>
        <dbReference type="EMBL" id="KAJ7228642.1"/>
    </source>
</evidence>
<feature type="compositionally biased region" description="Basic and acidic residues" evidence="6">
    <location>
        <begin position="99"/>
        <end position="109"/>
    </location>
</feature>
<dbReference type="AlphaFoldDB" id="A0AAD6YT64"/>
<dbReference type="Proteomes" id="UP001219525">
    <property type="component" value="Unassembled WGS sequence"/>
</dbReference>
<evidence type="ECO:0000256" key="1">
    <source>
        <dbReference type="ARBA" id="ARBA00006192"/>
    </source>
</evidence>
<name>A0AAD6YT64_9AGAR</name>
<protein>
    <submittedName>
        <fullName evidence="7">Pentatricopeptide repeat-containing protein</fullName>
    </submittedName>
</protein>
<keyword evidence="2" id="KW-0677">Repeat</keyword>
<evidence type="ECO:0000313" key="8">
    <source>
        <dbReference type="Proteomes" id="UP001219525"/>
    </source>
</evidence>
<dbReference type="InterPro" id="IPR002885">
    <property type="entry name" value="PPR_rpt"/>
</dbReference>
<dbReference type="PANTHER" id="PTHR47447">
    <property type="entry name" value="OS03G0856100 PROTEIN"/>
    <property type="match status" value="1"/>
</dbReference>
<dbReference type="InterPro" id="IPR011990">
    <property type="entry name" value="TPR-like_helical_dom_sf"/>
</dbReference>
<dbReference type="EMBL" id="JARJCW010000002">
    <property type="protein sequence ID" value="KAJ7228642.1"/>
    <property type="molecule type" value="Genomic_DNA"/>
</dbReference>
<dbReference type="PROSITE" id="PS51375">
    <property type="entry name" value="PPR"/>
    <property type="match status" value="1"/>
</dbReference>
<feature type="compositionally biased region" description="Low complexity" evidence="6">
    <location>
        <begin position="41"/>
        <end position="53"/>
    </location>
</feature>
<feature type="compositionally biased region" description="Polar residues" evidence="6">
    <location>
        <begin position="77"/>
        <end position="96"/>
    </location>
</feature>
<dbReference type="PANTHER" id="PTHR47447:SF17">
    <property type="entry name" value="OS12G0638900 PROTEIN"/>
    <property type="match status" value="1"/>
</dbReference>
<sequence length="641" mass="71655">MLRPRRVSLCRPSASRSLRTDARPPRRTKYISKPPPPSPLAERSQASASSSRLRWSKDPAGTPHNAPHSLPRYIRRANSNSVSNAELPSKASNPNFRSRHYDPSREKSPTMRLLEPHVLSSRLKQLADKNQLDFAVSMLKNSPLAAQNTPVWNTLIWECMKARRFKLAYQLFIDMRRRGFSPTTRTFQTMFTGLSRIDTWSGYQQQLSNARSLYDAYQRHIEEIKKHDPDSPELSIDPLPAYITILGNAGQFEEILVLYHSLPKEGPLAANKFLFTAMFRALSVTTTGLTSAHYAKNAADARVLWREVLEAAERPGMEIDSFLVTAVVIALSKGRAPEHELAFQLVREYFGLTMSGEPPAYGTTPLTPQSLAAALLLCNSSQNFNECIHFFQQVLKRPEASGGANIIDRAHGEEVVRAHLTSMATGSARLSLETLEWMLRQESQGPNSAKIQPAVSTYNLVLLACWRGVDWNSATRAFNLMTGYNCHDFMDGAVAASPRVSQRSKGRNLLPTAETMSCMLRTALATQNSANMRQCLRIASHFNSIEAGLFAENKQLATGSTKSTKNRTFHVMKLAAAVLETVDFVAANSTPKSEEMKQWNKLKQAALQLFAKRPQPVVNLVPEARNEHSHPLTKYEMSFKS</sequence>
<proteinExistence type="inferred from homology"/>
<comment type="function">
    <text evidence="3">Regulates mitochondrial small subunit maturation by controlling 15S rRNA 5'-end processing. Localizes to the 5' precursor of the 15S rRNA in a position that is subsequently occupied by mS47 in the mature yeast mtSSU. Uses structure and sequence-specific RNA recognition, binding to a single-stranded region of the precursor and specifically recognizing bases -6 to -1. The exchange of Ccm1 for mS47 is coupled to the irreversible removal of precursor rRNA that is accompanied by conformational changes of the mitoribosomal proteins uS5m and mS26. These conformational changes signal completion of 5'-end rRNA processing through protection of the mature 5'-end of the 15S rRNA and stabilization of mS47. The removal of the 5' precursor together with the dissociation of Ccm1 may be catalyzed by the 5'-3' exoribonuclease Pet127. Involved in the specific removal of group I introns in mitochondrial encoded transcripts.</text>
</comment>
<comment type="similarity">
    <text evidence="1">Belongs to the CCM1 family.</text>
</comment>
<feature type="repeat" description="PPR" evidence="5">
    <location>
        <begin position="148"/>
        <end position="182"/>
    </location>
</feature>
<comment type="subunit">
    <text evidence="4">Binds to mitochondrial small subunit 15S rRNA.</text>
</comment>
<reference evidence="7" key="1">
    <citation type="submission" date="2023-03" db="EMBL/GenBank/DDBJ databases">
        <title>Massive genome expansion in bonnet fungi (Mycena s.s.) driven by repeated elements and novel gene families across ecological guilds.</title>
        <authorList>
            <consortium name="Lawrence Berkeley National Laboratory"/>
            <person name="Harder C.B."/>
            <person name="Miyauchi S."/>
            <person name="Viragh M."/>
            <person name="Kuo A."/>
            <person name="Thoen E."/>
            <person name="Andreopoulos B."/>
            <person name="Lu D."/>
            <person name="Skrede I."/>
            <person name="Drula E."/>
            <person name="Henrissat B."/>
            <person name="Morin E."/>
            <person name="Kohler A."/>
            <person name="Barry K."/>
            <person name="LaButti K."/>
            <person name="Morin E."/>
            <person name="Salamov A."/>
            <person name="Lipzen A."/>
            <person name="Mereny Z."/>
            <person name="Hegedus B."/>
            <person name="Baldrian P."/>
            <person name="Stursova M."/>
            <person name="Weitz H."/>
            <person name="Taylor A."/>
            <person name="Grigoriev I.V."/>
            <person name="Nagy L.G."/>
            <person name="Martin F."/>
            <person name="Kauserud H."/>
        </authorList>
    </citation>
    <scope>NUCLEOTIDE SEQUENCE</scope>
    <source>
        <strain evidence="7">9144</strain>
    </source>
</reference>
<evidence type="ECO:0000256" key="3">
    <source>
        <dbReference type="ARBA" id="ARBA00044493"/>
    </source>
</evidence>
<dbReference type="NCBIfam" id="TIGR00756">
    <property type="entry name" value="PPR"/>
    <property type="match status" value="1"/>
</dbReference>
<evidence type="ECO:0000256" key="5">
    <source>
        <dbReference type="PROSITE-ProRule" id="PRU00708"/>
    </source>
</evidence>
<evidence type="ECO:0000256" key="6">
    <source>
        <dbReference type="SAM" id="MobiDB-lite"/>
    </source>
</evidence>
<feature type="region of interest" description="Disordered" evidence="6">
    <location>
        <begin position="1"/>
        <end position="111"/>
    </location>
</feature>
<dbReference type="Pfam" id="PF13041">
    <property type="entry name" value="PPR_2"/>
    <property type="match status" value="1"/>
</dbReference>
<gene>
    <name evidence="7" type="ORF">GGX14DRAFT_345590</name>
</gene>
<evidence type="ECO:0000256" key="2">
    <source>
        <dbReference type="ARBA" id="ARBA00022737"/>
    </source>
</evidence>